<dbReference type="STRING" id="307972.A0A2G8KJW1"/>
<keyword evidence="2" id="KW-1185">Reference proteome</keyword>
<proteinExistence type="predicted"/>
<accession>A0A2G8KJW1</accession>
<evidence type="ECO:0000313" key="1">
    <source>
        <dbReference type="EMBL" id="PIK48255.1"/>
    </source>
</evidence>
<name>A0A2G8KJW1_STIJA</name>
<organism evidence="1 2">
    <name type="scientific">Stichopus japonicus</name>
    <name type="common">Sea cucumber</name>
    <dbReference type="NCBI Taxonomy" id="307972"/>
    <lineage>
        <taxon>Eukaryota</taxon>
        <taxon>Metazoa</taxon>
        <taxon>Echinodermata</taxon>
        <taxon>Eleutherozoa</taxon>
        <taxon>Echinozoa</taxon>
        <taxon>Holothuroidea</taxon>
        <taxon>Aspidochirotacea</taxon>
        <taxon>Aspidochirotida</taxon>
        <taxon>Stichopodidae</taxon>
        <taxon>Apostichopus</taxon>
    </lineage>
</organism>
<reference evidence="1 2" key="1">
    <citation type="journal article" date="2017" name="PLoS Biol.">
        <title>The sea cucumber genome provides insights into morphological evolution and visceral regeneration.</title>
        <authorList>
            <person name="Zhang X."/>
            <person name="Sun L."/>
            <person name="Yuan J."/>
            <person name="Sun Y."/>
            <person name="Gao Y."/>
            <person name="Zhang L."/>
            <person name="Li S."/>
            <person name="Dai H."/>
            <person name="Hamel J.F."/>
            <person name="Liu C."/>
            <person name="Yu Y."/>
            <person name="Liu S."/>
            <person name="Lin W."/>
            <person name="Guo K."/>
            <person name="Jin S."/>
            <person name="Xu P."/>
            <person name="Storey K.B."/>
            <person name="Huan P."/>
            <person name="Zhang T."/>
            <person name="Zhou Y."/>
            <person name="Zhang J."/>
            <person name="Lin C."/>
            <person name="Li X."/>
            <person name="Xing L."/>
            <person name="Huo D."/>
            <person name="Sun M."/>
            <person name="Wang L."/>
            <person name="Mercier A."/>
            <person name="Li F."/>
            <person name="Yang H."/>
            <person name="Xiang J."/>
        </authorList>
    </citation>
    <scope>NUCLEOTIDE SEQUENCE [LARGE SCALE GENOMIC DNA]</scope>
    <source>
        <strain evidence="1">Shaxun</strain>
        <tissue evidence="1">Muscle</tissue>
    </source>
</reference>
<gene>
    <name evidence="1" type="ORF">BSL78_14899</name>
</gene>
<comment type="caution">
    <text evidence="1">The sequence shown here is derived from an EMBL/GenBank/DDBJ whole genome shotgun (WGS) entry which is preliminary data.</text>
</comment>
<dbReference type="AlphaFoldDB" id="A0A2G8KJW1"/>
<dbReference type="EMBL" id="MRZV01000533">
    <property type="protein sequence ID" value="PIK48255.1"/>
    <property type="molecule type" value="Genomic_DNA"/>
</dbReference>
<protein>
    <submittedName>
        <fullName evidence="1">Uncharacterized protein</fullName>
    </submittedName>
</protein>
<evidence type="ECO:0000313" key="2">
    <source>
        <dbReference type="Proteomes" id="UP000230750"/>
    </source>
</evidence>
<dbReference type="Proteomes" id="UP000230750">
    <property type="component" value="Unassembled WGS sequence"/>
</dbReference>
<dbReference type="OrthoDB" id="413313at2759"/>
<sequence>MRVVTQSGFPFKDQQEIFAFTVDILWNNRTTFNVSSYERISRFSKYEKCADTGVEKRLCVCNLRSNHSSANRTFSADAYPLVFNQSSAPNSISKCLTVMERRRRAGLVLDALNLCSDTSVEFEISLSVTENVLSSSNIPAAFTLHPHQNIFLIAFLAVDKTDRWAVKYSVNVTTTR</sequence>